<accession>A0A4Q0SL31</accession>
<keyword evidence="1" id="KW-1133">Transmembrane helix</keyword>
<protein>
    <submittedName>
        <fullName evidence="2">Uncharacterized protein</fullName>
    </submittedName>
</protein>
<feature type="transmembrane region" description="Helical" evidence="1">
    <location>
        <begin position="104"/>
        <end position="124"/>
    </location>
</feature>
<organism evidence="2 3">
    <name type="scientific">Bradyrhizobium nanningense</name>
    <dbReference type="NCBI Taxonomy" id="1325118"/>
    <lineage>
        <taxon>Bacteria</taxon>
        <taxon>Pseudomonadati</taxon>
        <taxon>Pseudomonadota</taxon>
        <taxon>Alphaproteobacteria</taxon>
        <taxon>Hyphomicrobiales</taxon>
        <taxon>Nitrobacteraceae</taxon>
        <taxon>Bradyrhizobium</taxon>
    </lineage>
</organism>
<dbReference type="EMBL" id="LBJQ01000001">
    <property type="protein sequence ID" value="RXH38731.1"/>
    <property type="molecule type" value="Genomic_DNA"/>
</dbReference>
<keyword evidence="3" id="KW-1185">Reference proteome</keyword>
<dbReference type="AlphaFoldDB" id="A0A4Q0SL31"/>
<reference evidence="2 3" key="1">
    <citation type="submission" date="2015-04" db="EMBL/GenBank/DDBJ databases">
        <title>Comparative genomics of rhizobia nodulating Arachis hypogaea in China.</title>
        <authorList>
            <person name="Li Y."/>
        </authorList>
    </citation>
    <scope>NUCLEOTIDE SEQUENCE [LARGE SCALE GENOMIC DNA]</scope>
    <source>
        <strain evidence="2 3">CCBAU 51757</strain>
    </source>
</reference>
<keyword evidence="1" id="KW-0812">Transmembrane</keyword>
<comment type="caution">
    <text evidence="2">The sequence shown here is derived from an EMBL/GenBank/DDBJ whole genome shotgun (WGS) entry which is preliminary data.</text>
</comment>
<gene>
    <name evidence="2" type="ORF">XH99_00270</name>
</gene>
<keyword evidence="1" id="KW-0472">Membrane</keyword>
<dbReference type="RefSeq" id="WP_128916007.1">
    <property type="nucleotide sequence ID" value="NZ_LBJQ01000001.1"/>
</dbReference>
<evidence type="ECO:0000256" key="1">
    <source>
        <dbReference type="SAM" id="Phobius"/>
    </source>
</evidence>
<feature type="transmembrane region" description="Helical" evidence="1">
    <location>
        <begin position="159"/>
        <end position="179"/>
    </location>
</feature>
<dbReference type="Proteomes" id="UP000289546">
    <property type="component" value="Unassembled WGS sequence"/>
</dbReference>
<name>A0A4Q0SL31_9BRAD</name>
<feature type="transmembrane region" description="Helical" evidence="1">
    <location>
        <begin position="73"/>
        <end position="95"/>
    </location>
</feature>
<evidence type="ECO:0000313" key="3">
    <source>
        <dbReference type="Proteomes" id="UP000289546"/>
    </source>
</evidence>
<evidence type="ECO:0000313" key="2">
    <source>
        <dbReference type="EMBL" id="RXH38731.1"/>
    </source>
</evidence>
<sequence length="185" mass="20036">MIVLAILTAVLHFGLRYYITPPLGEDVKDRFIERDKFIPSLKNGAGQDGGKLTATNLRQWIHDPANLDARKGYVTPVILPLDLLFLIAAGCLLGFTSQMLAGKISLVGAVPVIAWWTLPVAYMFSDFAEDGMIVTLLSWPGAITDASFQALRLFTMIKLYSIGAAIIQAGLLIAGWLAARAGFIA</sequence>
<proteinExistence type="predicted"/>